<feature type="domain" description="GGDEF" evidence="5">
    <location>
        <begin position="322"/>
        <end position="464"/>
    </location>
</feature>
<dbReference type="FunFam" id="3.30.70.270:FF:000001">
    <property type="entry name" value="Diguanylate cyclase domain protein"/>
    <property type="match status" value="1"/>
</dbReference>
<dbReference type="InterPro" id="IPR029787">
    <property type="entry name" value="Nucleotide_cyclase"/>
</dbReference>
<evidence type="ECO:0000256" key="2">
    <source>
        <dbReference type="ARBA" id="ARBA00034247"/>
    </source>
</evidence>
<dbReference type="STRING" id="1685378.AVO44_08660"/>
<dbReference type="PROSITE" id="PS50887">
    <property type="entry name" value="GGDEF"/>
    <property type="match status" value="1"/>
</dbReference>
<dbReference type="AlphaFoldDB" id="A0A0X3TV65"/>
<dbReference type="PROSITE" id="PS50110">
    <property type="entry name" value="RESPONSE_REGULATORY"/>
    <property type="match status" value="1"/>
</dbReference>
<accession>A0A0X3TV65</accession>
<dbReference type="Gene3D" id="3.30.70.270">
    <property type="match status" value="1"/>
</dbReference>
<dbReference type="SMART" id="SM00267">
    <property type="entry name" value="GGDEF"/>
    <property type="match status" value="1"/>
</dbReference>
<dbReference type="EC" id="2.7.7.65" evidence="1"/>
<dbReference type="Pfam" id="PF00072">
    <property type="entry name" value="Response_reg"/>
    <property type="match status" value="1"/>
</dbReference>
<dbReference type="InterPro" id="IPR050469">
    <property type="entry name" value="Diguanylate_Cyclase"/>
</dbReference>
<evidence type="ECO:0000313" key="7">
    <source>
        <dbReference type="Proteomes" id="UP000053690"/>
    </source>
</evidence>
<dbReference type="Pfam" id="PF00990">
    <property type="entry name" value="GGDEF"/>
    <property type="match status" value="1"/>
</dbReference>
<dbReference type="SUPFAM" id="SSF52172">
    <property type="entry name" value="CheY-like"/>
    <property type="match status" value="2"/>
</dbReference>
<dbReference type="Gene3D" id="3.40.50.2300">
    <property type="match status" value="1"/>
</dbReference>
<dbReference type="GO" id="GO:0005886">
    <property type="term" value="C:plasma membrane"/>
    <property type="evidence" value="ECO:0007669"/>
    <property type="project" value="TreeGrafter"/>
</dbReference>
<evidence type="ECO:0000259" key="5">
    <source>
        <dbReference type="PROSITE" id="PS50887"/>
    </source>
</evidence>
<dbReference type="InterPro" id="IPR001789">
    <property type="entry name" value="Sig_transdc_resp-reg_receiver"/>
</dbReference>
<organism evidence="6 7">
    <name type="scientific">Ruegeria profundi</name>
    <dbReference type="NCBI Taxonomy" id="1685378"/>
    <lineage>
        <taxon>Bacteria</taxon>
        <taxon>Pseudomonadati</taxon>
        <taxon>Pseudomonadota</taxon>
        <taxon>Alphaproteobacteria</taxon>
        <taxon>Rhodobacterales</taxon>
        <taxon>Roseobacteraceae</taxon>
        <taxon>Ruegeria</taxon>
    </lineage>
</organism>
<evidence type="ECO:0000259" key="4">
    <source>
        <dbReference type="PROSITE" id="PS50110"/>
    </source>
</evidence>
<dbReference type="InterPro" id="IPR000160">
    <property type="entry name" value="GGDEF_dom"/>
</dbReference>
<dbReference type="GO" id="GO:0043709">
    <property type="term" value="P:cell adhesion involved in single-species biofilm formation"/>
    <property type="evidence" value="ECO:0007669"/>
    <property type="project" value="TreeGrafter"/>
</dbReference>
<dbReference type="GO" id="GO:0052621">
    <property type="term" value="F:diguanylate cyclase activity"/>
    <property type="evidence" value="ECO:0007669"/>
    <property type="project" value="UniProtKB-EC"/>
</dbReference>
<dbReference type="GO" id="GO:0000160">
    <property type="term" value="P:phosphorelay signal transduction system"/>
    <property type="evidence" value="ECO:0007669"/>
    <property type="project" value="InterPro"/>
</dbReference>
<dbReference type="SMART" id="SM00448">
    <property type="entry name" value="REC"/>
    <property type="match status" value="1"/>
</dbReference>
<dbReference type="OrthoDB" id="9812260at2"/>
<dbReference type="SUPFAM" id="SSF55073">
    <property type="entry name" value="Nucleotide cyclase"/>
    <property type="match status" value="1"/>
</dbReference>
<evidence type="ECO:0000313" key="6">
    <source>
        <dbReference type="EMBL" id="KUJ79593.1"/>
    </source>
</evidence>
<dbReference type="PANTHER" id="PTHR45138:SF9">
    <property type="entry name" value="DIGUANYLATE CYCLASE DGCM-RELATED"/>
    <property type="match status" value="1"/>
</dbReference>
<reference evidence="7" key="1">
    <citation type="submission" date="2015-12" db="EMBL/GenBank/DDBJ databases">
        <authorList>
            <person name="Zhang G."/>
            <person name="Stingl U."/>
        </authorList>
    </citation>
    <scope>NUCLEOTIDE SEQUENCE [LARGE SCALE GENOMIC DNA]</scope>
    <source>
        <strain evidence="7">ZGT108</strain>
    </source>
</reference>
<dbReference type="Proteomes" id="UP000053690">
    <property type="component" value="Unassembled WGS sequence"/>
</dbReference>
<dbReference type="PANTHER" id="PTHR45138">
    <property type="entry name" value="REGULATORY COMPONENTS OF SENSORY TRANSDUCTION SYSTEM"/>
    <property type="match status" value="1"/>
</dbReference>
<gene>
    <name evidence="6" type="ORF">AVO44_08660</name>
</gene>
<dbReference type="EMBL" id="LQBP01000004">
    <property type="protein sequence ID" value="KUJ79593.1"/>
    <property type="molecule type" value="Genomic_DNA"/>
</dbReference>
<dbReference type="RefSeq" id="WP_068336333.1">
    <property type="nucleotide sequence ID" value="NZ_LQBP01000004.1"/>
</dbReference>
<dbReference type="InterPro" id="IPR011006">
    <property type="entry name" value="CheY-like_superfamily"/>
</dbReference>
<keyword evidence="7" id="KW-1185">Reference proteome</keyword>
<name>A0A0X3TV65_9RHOB</name>
<sequence length="466" mass="49887">MSVQGTILVLDGTSTNRIMLKVQLTAAWYHVVQGEKLQGLAGLLRRTKPDLVLTSQTLPDGSAADVKKLVLANPDLVDVPVVAIAPQNDKAARLKALSDGLDDVLAHPFKDTFLLARVRSLLRARAETQELQVENSSHPIGFAESSAAFISPAKTARVAILTQTPRTSALWQNALSKRTRYSLSAHTTSNLQAVLSGPLPDAIVFEVSAGPSGLKLLADLKSRSTTRHTVLVGVLEEENAHLASDALDRGADVICMGPFCADETVLRLESQIARKARLDQMRASLKQGLVESWVDPLTGLHNRRYAMRAIDQIARKAARSGKGFAIMLADLDHFKAINDRFGHTGGDMVLAEAATRMEQTLGSAGFIARIGGEEFMIGLSDTTQAKALDLAGNLCACIREKPFDLPDSAAPIPVTISIGLIAAQPNVSTYSHQSQRLDGLIKSADTALYAAKSAGRNQVRLLPSAA</sequence>
<comment type="caution">
    <text evidence="3">Lacks conserved residue(s) required for the propagation of feature annotation.</text>
</comment>
<comment type="caution">
    <text evidence="6">The sequence shown here is derived from an EMBL/GenBank/DDBJ whole genome shotgun (WGS) entry which is preliminary data.</text>
</comment>
<evidence type="ECO:0000256" key="3">
    <source>
        <dbReference type="PROSITE-ProRule" id="PRU00169"/>
    </source>
</evidence>
<dbReference type="NCBIfam" id="TIGR00254">
    <property type="entry name" value="GGDEF"/>
    <property type="match status" value="1"/>
</dbReference>
<feature type="domain" description="Response regulatory" evidence="4">
    <location>
        <begin position="6"/>
        <end position="122"/>
    </location>
</feature>
<proteinExistence type="predicted"/>
<comment type="catalytic activity">
    <reaction evidence="2">
        <text>2 GTP = 3',3'-c-di-GMP + 2 diphosphate</text>
        <dbReference type="Rhea" id="RHEA:24898"/>
        <dbReference type="ChEBI" id="CHEBI:33019"/>
        <dbReference type="ChEBI" id="CHEBI:37565"/>
        <dbReference type="ChEBI" id="CHEBI:58805"/>
        <dbReference type="EC" id="2.7.7.65"/>
    </reaction>
</comment>
<dbReference type="GO" id="GO:1902201">
    <property type="term" value="P:negative regulation of bacterial-type flagellum-dependent cell motility"/>
    <property type="evidence" value="ECO:0007669"/>
    <property type="project" value="TreeGrafter"/>
</dbReference>
<dbReference type="InterPro" id="IPR043128">
    <property type="entry name" value="Rev_trsase/Diguanyl_cyclase"/>
</dbReference>
<protein>
    <recommendedName>
        <fullName evidence="1">diguanylate cyclase</fullName>
        <ecNumber evidence="1">2.7.7.65</ecNumber>
    </recommendedName>
</protein>
<evidence type="ECO:0000256" key="1">
    <source>
        <dbReference type="ARBA" id="ARBA00012528"/>
    </source>
</evidence>
<dbReference type="CDD" id="cd01949">
    <property type="entry name" value="GGDEF"/>
    <property type="match status" value="1"/>
</dbReference>